<evidence type="ECO:0000313" key="3">
    <source>
        <dbReference type="Proteomes" id="UP000248079"/>
    </source>
</evidence>
<feature type="signal peptide" evidence="1">
    <location>
        <begin position="1"/>
        <end position="18"/>
    </location>
</feature>
<proteinExistence type="predicted"/>
<dbReference type="RefSeq" id="WP_110360293.1">
    <property type="nucleotide sequence ID" value="NZ_QFLI01000003.1"/>
</dbReference>
<evidence type="ECO:0000313" key="2">
    <source>
        <dbReference type="EMBL" id="PXY01480.1"/>
    </source>
</evidence>
<organism evidence="2 3">
    <name type="scientific">Marinifilum breve</name>
    <dbReference type="NCBI Taxonomy" id="2184082"/>
    <lineage>
        <taxon>Bacteria</taxon>
        <taxon>Pseudomonadati</taxon>
        <taxon>Bacteroidota</taxon>
        <taxon>Bacteroidia</taxon>
        <taxon>Marinilabiliales</taxon>
        <taxon>Marinifilaceae</taxon>
    </lineage>
</organism>
<dbReference type="EMBL" id="QFLI01000003">
    <property type="protein sequence ID" value="PXY01480.1"/>
    <property type="molecule type" value="Genomic_DNA"/>
</dbReference>
<dbReference type="OrthoDB" id="1440188at2"/>
<name>A0A2V4A2C2_9BACT</name>
<reference evidence="2 3" key="1">
    <citation type="submission" date="2018-05" db="EMBL/GenBank/DDBJ databases">
        <title>Marinifilum breve JC075T sp. nov., a marine bacterium isolated from Yongle Blue Hole in the South China Sea.</title>
        <authorList>
            <person name="Fu T."/>
        </authorList>
    </citation>
    <scope>NUCLEOTIDE SEQUENCE [LARGE SCALE GENOMIC DNA]</scope>
    <source>
        <strain evidence="2 3">JC075</strain>
    </source>
</reference>
<keyword evidence="3" id="KW-1185">Reference proteome</keyword>
<feature type="chain" id="PRO_5016055334" description="Lipoprotein" evidence="1">
    <location>
        <begin position="19"/>
        <end position="144"/>
    </location>
</feature>
<sequence length="144" mass="16609">MKAIKILLILLSFSFLTSCELTEEEKLQKILTCENLFIQQNIYGGIVGYGERKFHLKEGKHETLLIIEPGTDYQTFIRMEGKKKLLKLFIKEAFKTNNPGKKMSNSCLTGVDFEYIFKSGNTTLTLRPDERTNSIFNQIIYEGK</sequence>
<keyword evidence="1" id="KW-0732">Signal</keyword>
<gene>
    <name evidence="2" type="ORF">DF185_08325</name>
</gene>
<dbReference type="PROSITE" id="PS51257">
    <property type="entry name" value="PROKAR_LIPOPROTEIN"/>
    <property type="match status" value="1"/>
</dbReference>
<comment type="caution">
    <text evidence="2">The sequence shown here is derived from an EMBL/GenBank/DDBJ whole genome shotgun (WGS) entry which is preliminary data.</text>
</comment>
<evidence type="ECO:0000256" key="1">
    <source>
        <dbReference type="SAM" id="SignalP"/>
    </source>
</evidence>
<dbReference type="Proteomes" id="UP000248079">
    <property type="component" value="Unassembled WGS sequence"/>
</dbReference>
<evidence type="ECO:0008006" key="4">
    <source>
        <dbReference type="Google" id="ProtNLM"/>
    </source>
</evidence>
<accession>A0A2V4A2C2</accession>
<dbReference type="AlphaFoldDB" id="A0A2V4A2C2"/>
<protein>
    <recommendedName>
        <fullName evidence="4">Lipoprotein</fullName>
    </recommendedName>
</protein>